<comment type="caution">
    <text evidence="2">The sequence shown here is derived from an EMBL/GenBank/DDBJ whole genome shotgun (WGS) entry which is preliminary data.</text>
</comment>
<feature type="region of interest" description="Disordered" evidence="1">
    <location>
        <begin position="1"/>
        <end position="28"/>
    </location>
</feature>
<evidence type="ECO:0000256" key="1">
    <source>
        <dbReference type="SAM" id="MobiDB-lite"/>
    </source>
</evidence>
<feature type="compositionally biased region" description="Low complexity" evidence="1">
    <location>
        <begin position="19"/>
        <end position="28"/>
    </location>
</feature>
<evidence type="ECO:0000313" key="3">
    <source>
        <dbReference type="Proteomes" id="UP000290289"/>
    </source>
</evidence>
<accession>A0A498JND0</accession>
<dbReference type="AlphaFoldDB" id="A0A498JND0"/>
<protein>
    <submittedName>
        <fullName evidence="2">Uncharacterized protein</fullName>
    </submittedName>
</protein>
<keyword evidence="3" id="KW-1185">Reference proteome</keyword>
<name>A0A498JND0_MALDO</name>
<gene>
    <name evidence="2" type="ORF">DVH24_007805</name>
</gene>
<proteinExistence type="predicted"/>
<evidence type="ECO:0000313" key="2">
    <source>
        <dbReference type="EMBL" id="RXH97459.1"/>
    </source>
</evidence>
<organism evidence="2 3">
    <name type="scientific">Malus domestica</name>
    <name type="common">Apple</name>
    <name type="synonym">Pyrus malus</name>
    <dbReference type="NCBI Taxonomy" id="3750"/>
    <lineage>
        <taxon>Eukaryota</taxon>
        <taxon>Viridiplantae</taxon>
        <taxon>Streptophyta</taxon>
        <taxon>Embryophyta</taxon>
        <taxon>Tracheophyta</taxon>
        <taxon>Spermatophyta</taxon>
        <taxon>Magnoliopsida</taxon>
        <taxon>eudicotyledons</taxon>
        <taxon>Gunneridae</taxon>
        <taxon>Pentapetalae</taxon>
        <taxon>rosids</taxon>
        <taxon>fabids</taxon>
        <taxon>Rosales</taxon>
        <taxon>Rosaceae</taxon>
        <taxon>Amygdaloideae</taxon>
        <taxon>Maleae</taxon>
        <taxon>Malus</taxon>
    </lineage>
</organism>
<reference evidence="2 3" key="1">
    <citation type="submission" date="2018-10" db="EMBL/GenBank/DDBJ databases">
        <title>A high-quality apple genome assembly.</title>
        <authorList>
            <person name="Hu J."/>
        </authorList>
    </citation>
    <scope>NUCLEOTIDE SEQUENCE [LARGE SCALE GENOMIC DNA]</scope>
    <source>
        <strain evidence="3">cv. HFTH1</strain>
        <tissue evidence="2">Young leaf</tissue>
    </source>
</reference>
<dbReference type="Proteomes" id="UP000290289">
    <property type="component" value="Chromosome 5"/>
</dbReference>
<dbReference type="EMBL" id="RDQH01000331">
    <property type="protein sequence ID" value="RXH97459.1"/>
    <property type="molecule type" value="Genomic_DNA"/>
</dbReference>
<sequence>MALSNVAQSDDENMEAKPISISSGTQQISGPRKSIVSFETNKSCAIQQVDLFVNVIHDILKGLDWLAV</sequence>